<comment type="PTM">
    <text evidence="3">The conversion to 3-oxoalanine (also known as C-formylglycine, FGly), of a serine or cysteine residue in prokaryotes and of a cysteine residue in eukaryotes, is critical for catalytic activity.</text>
</comment>
<evidence type="ECO:0000313" key="7">
    <source>
        <dbReference type="Proteomes" id="UP000250275"/>
    </source>
</evidence>
<dbReference type="GO" id="GO:0008449">
    <property type="term" value="F:N-acetylglucosamine-6-sulfatase activity"/>
    <property type="evidence" value="ECO:0007669"/>
    <property type="project" value="InterPro"/>
</dbReference>
<gene>
    <name evidence="6" type="ORF">WN48_06584</name>
</gene>
<dbReference type="SUPFAM" id="SSF53649">
    <property type="entry name" value="Alkaline phosphatase-like"/>
    <property type="match status" value="1"/>
</dbReference>
<feature type="signal peptide" evidence="4">
    <location>
        <begin position="1"/>
        <end position="19"/>
    </location>
</feature>
<dbReference type="PANTHER" id="PTHR43108">
    <property type="entry name" value="N-ACETYLGLUCOSAMINE-6-SULFATASE FAMILY MEMBER"/>
    <property type="match status" value="1"/>
</dbReference>
<evidence type="ECO:0000313" key="6">
    <source>
        <dbReference type="EMBL" id="OAD60118.1"/>
    </source>
</evidence>
<accession>A0A310SFM3</accession>
<feature type="chain" id="PRO_5016311381" evidence="4">
    <location>
        <begin position="20"/>
        <end position="576"/>
    </location>
</feature>
<dbReference type="OrthoDB" id="96314at2759"/>
<dbReference type="Pfam" id="PF00884">
    <property type="entry name" value="Sulfatase"/>
    <property type="match status" value="1"/>
</dbReference>
<comment type="similarity">
    <text evidence="2">Belongs to the sulfatase family.</text>
</comment>
<feature type="domain" description="Sulfatase N-terminal" evidence="5">
    <location>
        <begin position="21"/>
        <end position="357"/>
    </location>
</feature>
<evidence type="ECO:0000256" key="1">
    <source>
        <dbReference type="ARBA" id="ARBA00001913"/>
    </source>
</evidence>
<protein>
    <submittedName>
        <fullName evidence="6">N-acetylglucosamine-6-sulfatase</fullName>
    </submittedName>
</protein>
<proteinExistence type="inferred from homology"/>
<evidence type="ECO:0000259" key="5">
    <source>
        <dbReference type="Pfam" id="PF00884"/>
    </source>
</evidence>
<evidence type="ECO:0000256" key="3">
    <source>
        <dbReference type="PIRSR" id="PIRSR036666-50"/>
    </source>
</evidence>
<dbReference type="CDD" id="cd16147">
    <property type="entry name" value="G6S"/>
    <property type="match status" value="1"/>
</dbReference>
<name>A0A310SFM3_9HYME</name>
<feature type="modified residue" description="3-oxoalanine (Cys)" evidence="3">
    <location>
        <position position="64"/>
    </location>
</feature>
<dbReference type="PANTHER" id="PTHR43108:SF8">
    <property type="entry name" value="SD21168P"/>
    <property type="match status" value="1"/>
</dbReference>
<dbReference type="GO" id="GO:0030203">
    <property type="term" value="P:glycosaminoglycan metabolic process"/>
    <property type="evidence" value="ECO:0007669"/>
    <property type="project" value="InterPro"/>
</dbReference>
<evidence type="ECO:0000256" key="4">
    <source>
        <dbReference type="SAM" id="SignalP"/>
    </source>
</evidence>
<dbReference type="InterPro" id="IPR000917">
    <property type="entry name" value="Sulfatase_N"/>
</dbReference>
<organism evidence="6 7">
    <name type="scientific">Eufriesea mexicana</name>
    <dbReference type="NCBI Taxonomy" id="516756"/>
    <lineage>
        <taxon>Eukaryota</taxon>
        <taxon>Metazoa</taxon>
        <taxon>Ecdysozoa</taxon>
        <taxon>Arthropoda</taxon>
        <taxon>Hexapoda</taxon>
        <taxon>Insecta</taxon>
        <taxon>Pterygota</taxon>
        <taxon>Neoptera</taxon>
        <taxon>Endopterygota</taxon>
        <taxon>Hymenoptera</taxon>
        <taxon>Apocrita</taxon>
        <taxon>Aculeata</taxon>
        <taxon>Apoidea</taxon>
        <taxon>Anthophila</taxon>
        <taxon>Apidae</taxon>
        <taxon>Eufriesea</taxon>
    </lineage>
</organism>
<dbReference type="Gene3D" id="3.40.720.10">
    <property type="entry name" value="Alkaline Phosphatase, subunit A"/>
    <property type="match status" value="1"/>
</dbReference>
<dbReference type="AlphaFoldDB" id="A0A310SFM3"/>
<dbReference type="EMBL" id="KQ760495">
    <property type="protein sequence ID" value="OAD60118.1"/>
    <property type="molecule type" value="Genomic_DNA"/>
</dbReference>
<sequence length="576" mass="66214">MFVLLIWVFINRILLSSCAENIVLIVADDLDIFLDGMTPMKKTLDLIGSKGVTFSNCFVASPICCPNRASILTGRYQHNHLVVNNSVSGGCNSIQWEKIQEPNTFAAYLKREMLYKTFYAGKYLNQYGSKIVDRHTRVPIGWDWWIGLIGNSKYYNYSLSINGTVKKYGNSSTDYLTDVINNMAIDFIKAQNSNNQPFLMVLAPPGPHAPFIPAARHIDTFKNVTAKRTPNFNAQMEMNKHWLVQRGPFPLPDNLLPKLDEIYRRRWETLLAIDELVENVYQALKLQNLLNSTYIIFTSDNGYHIGQFSMPIDKRQPYETDIRVPLLIRGPGIIPSKISAPVSSVDLFATILEIAGIQHSSDGTSVLRKRLSKDRTLLIEYRGEKSKHLPSSGCPDDYDPNLTLCMKDMACKCQDAANNTFSCIRRISPEFNNIFCIFQDNKHYIEAYNITTDKYQMENIGYSMKRHHRYKLKKSLKKMSICRNEECIVTNMENVYKRSFFRVTVIEQYGNVRRRIIYQSRQQAKIIVWRILGDINAQPAGSVSDSAIIWSRLRLYANPFYYRHPRINAPIICVLP</sequence>
<dbReference type="GO" id="GO:0005539">
    <property type="term" value="F:glycosaminoglycan binding"/>
    <property type="evidence" value="ECO:0007669"/>
    <property type="project" value="TreeGrafter"/>
</dbReference>
<keyword evidence="7" id="KW-1185">Reference proteome</keyword>
<dbReference type="Proteomes" id="UP000250275">
    <property type="component" value="Unassembled WGS sequence"/>
</dbReference>
<dbReference type="InterPro" id="IPR017850">
    <property type="entry name" value="Alkaline_phosphatase_core_sf"/>
</dbReference>
<comment type="cofactor">
    <cofactor evidence="1">
        <name>Ca(2+)</name>
        <dbReference type="ChEBI" id="CHEBI:29108"/>
    </cofactor>
</comment>
<dbReference type="PIRSF" id="PIRSF036666">
    <property type="entry name" value="G6S"/>
    <property type="match status" value="1"/>
</dbReference>
<reference evidence="6 7" key="1">
    <citation type="submission" date="2015-07" db="EMBL/GenBank/DDBJ databases">
        <title>The genome of Eufriesea mexicana.</title>
        <authorList>
            <person name="Pan H."/>
            <person name="Kapheim K."/>
        </authorList>
    </citation>
    <scope>NUCLEOTIDE SEQUENCE [LARGE SCALE GENOMIC DNA]</scope>
    <source>
        <strain evidence="6">0111107269</strain>
        <tissue evidence="6">Whole body</tissue>
    </source>
</reference>
<keyword evidence="4" id="KW-0732">Signal</keyword>
<evidence type="ECO:0000256" key="2">
    <source>
        <dbReference type="ARBA" id="ARBA00008779"/>
    </source>
</evidence>
<dbReference type="InterPro" id="IPR012251">
    <property type="entry name" value="GlcNAc_6-SO4ase"/>
</dbReference>